<evidence type="ECO:0000313" key="1">
    <source>
        <dbReference type="EMBL" id="MXO75645.1"/>
    </source>
</evidence>
<dbReference type="EMBL" id="WTZA01000001">
    <property type="protein sequence ID" value="MXO75645.1"/>
    <property type="molecule type" value="Genomic_DNA"/>
</dbReference>
<comment type="caution">
    <text evidence="1">The sequence shown here is derived from an EMBL/GenBank/DDBJ whole genome shotgun (WGS) entry which is preliminary data.</text>
</comment>
<proteinExistence type="predicted"/>
<dbReference type="AlphaFoldDB" id="A0A6I4THU2"/>
<gene>
    <name evidence="1" type="ORF">GRI40_10495</name>
</gene>
<evidence type="ECO:0000313" key="2">
    <source>
        <dbReference type="Proteomes" id="UP000439522"/>
    </source>
</evidence>
<evidence type="ECO:0008006" key="3">
    <source>
        <dbReference type="Google" id="ProtNLM"/>
    </source>
</evidence>
<dbReference type="InterPro" id="IPR035437">
    <property type="entry name" value="SNase_OB-fold_sf"/>
</dbReference>
<name>A0A6I4THU2_9SPHN</name>
<dbReference type="OrthoDB" id="7469880at2"/>
<keyword evidence="2" id="KW-1185">Reference proteome</keyword>
<dbReference type="Proteomes" id="UP000439522">
    <property type="component" value="Unassembled WGS sequence"/>
</dbReference>
<reference evidence="1 2" key="1">
    <citation type="submission" date="2019-12" db="EMBL/GenBank/DDBJ databases">
        <title>Genomic-based taxomic classification of the family Erythrobacteraceae.</title>
        <authorList>
            <person name="Xu L."/>
        </authorList>
    </citation>
    <scope>NUCLEOTIDE SEQUENCE [LARGE SCALE GENOMIC DNA]</scope>
    <source>
        <strain evidence="1 2">100921-2</strain>
    </source>
</reference>
<accession>A0A6I4THU2</accession>
<dbReference type="Gene3D" id="2.40.50.90">
    <property type="match status" value="1"/>
</dbReference>
<protein>
    <recommendedName>
        <fullName evidence="3">Thermonuclease family protein</fullName>
    </recommendedName>
</protein>
<organism evidence="1 2">
    <name type="scientific">Tsuneonella aeria</name>
    <dbReference type="NCBI Taxonomy" id="1837929"/>
    <lineage>
        <taxon>Bacteria</taxon>
        <taxon>Pseudomonadati</taxon>
        <taxon>Pseudomonadota</taxon>
        <taxon>Alphaproteobacteria</taxon>
        <taxon>Sphingomonadales</taxon>
        <taxon>Erythrobacteraceae</taxon>
        <taxon>Tsuneonella</taxon>
    </lineage>
</organism>
<dbReference type="RefSeq" id="WP_160611265.1">
    <property type="nucleotide sequence ID" value="NZ_WTZA01000001.1"/>
</dbReference>
<sequence length="197" mass="22094">MAKPVRFHTARRRRAFSAKGYGIRPARFRRRRKTWREVWRTVRPWVFGIALLAIAALHQLAGFFEPPRFLQSAPQSMGGVFTRCGPGRGALCVVDGDTFKRGPDTYRVTGIDTAELKAACPAEALQAEASTRALQDWLNRGPFQVTTRIDEPADRYGRTLAIVKRVGEGGREDRLADHMIREGGARSYSGGFRATWC</sequence>
<dbReference type="SUPFAM" id="SSF50199">
    <property type="entry name" value="Staphylococcal nuclease"/>
    <property type="match status" value="1"/>
</dbReference>